<feature type="compositionally biased region" description="Basic residues" evidence="1">
    <location>
        <begin position="699"/>
        <end position="716"/>
    </location>
</feature>
<feature type="compositionally biased region" description="Low complexity" evidence="1">
    <location>
        <begin position="114"/>
        <end position="123"/>
    </location>
</feature>
<feature type="compositionally biased region" description="Low complexity" evidence="1">
    <location>
        <begin position="484"/>
        <end position="509"/>
    </location>
</feature>
<dbReference type="AlphaFoldDB" id="A0A9W5YL30"/>
<dbReference type="EMBL" id="BROQ01000006">
    <property type="protein sequence ID" value="GKZ17491.1"/>
    <property type="molecule type" value="Genomic_DNA"/>
</dbReference>
<feature type="region of interest" description="Disordered" evidence="1">
    <location>
        <begin position="68"/>
        <end position="286"/>
    </location>
</feature>
<reference evidence="2" key="1">
    <citation type="submission" date="2022-07" db="EMBL/GenBank/DDBJ databases">
        <title>Taxonomy of Aspergillus series Nigri: significant species reduction supported by multi-species coalescent approaches.</title>
        <authorList>
            <person name="Bian C."/>
            <person name="Kusuya Y."/>
            <person name="Sklenar F."/>
            <person name="D'hooge E."/>
            <person name="Yaguchi T."/>
            <person name="Takahashi H."/>
            <person name="Hubka V."/>
        </authorList>
    </citation>
    <scope>NUCLEOTIDE SEQUENCE</scope>
    <source>
        <strain evidence="2">CBS 733.88</strain>
    </source>
</reference>
<evidence type="ECO:0000256" key="1">
    <source>
        <dbReference type="SAM" id="MobiDB-lite"/>
    </source>
</evidence>
<feature type="compositionally biased region" description="Acidic residues" evidence="1">
    <location>
        <begin position="240"/>
        <end position="254"/>
    </location>
</feature>
<feature type="compositionally biased region" description="Polar residues" evidence="1">
    <location>
        <begin position="20"/>
        <end position="32"/>
    </location>
</feature>
<organism evidence="2 3">
    <name type="scientific">Aspergillus brasiliensis</name>
    <dbReference type="NCBI Taxonomy" id="319629"/>
    <lineage>
        <taxon>Eukaryota</taxon>
        <taxon>Fungi</taxon>
        <taxon>Dikarya</taxon>
        <taxon>Ascomycota</taxon>
        <taxon>Pezizomycotina</taxon>
        <taxon>Eurotiomycetes</taxon>
        <taxon>Eurotiomycetidae</taxon>
        <taxon>Eurotiales</taxon>
        <taxon>Aspergillaceae</taxon>
        <taxon>Aspergillus</taxon>
        <taxon>Aspergillus subgen. Circumdati</taxon>
    </lineage>
</organism>
<accession>A0A9W5YL30</accession>
<proteinExistence type="predicted"/>
<feature type="region of interest" description="Disordered" evidence="1">
    <location>
        <begin position="1"/>
        <end position="33"/>
    </location>
</feature>
<comment type="caution">
    <text evidence="2">The sequence shown here is derived from an EMBL/GenBank/DDBJ whole genome shotgun (WGS) entry which is preliminary data.</text>
</comment>
<feature type="compositionally biased region" description="Polar residues" evidence="1">
    <location>
        <begin position="546"/>
        <end position="559"/>
    </location>
</feature>
<feature type="compositionally biased region" description="Low complexity" evidence="1">
    <location>
        <begin position="413"/>
        <end position="426"/>
    </location>
</feature>
<name>A0A9W5YL30_9EURO</name>
<feature type="region of interest" description="Disordered" evidence="1">
    <location>
        <begin position="298"/>
        <end position="426"/>
    </location>
</feature>
<feature type="compositionally biased region" description="Polar residues" evidence="1">
    <location>
        <begin position="300"/>
        <end position="317"/>
    </location>
</feature>
<feature type="region of interest" description="Disordered" evidence="1">
    <location>
        <begin position="455"/>
        <end position="559"/>
    </location>
</feature>
<feature type="region of interest" description="Disordered" evidence="1">
    <location>
        <begin position="685"/>
        <end position="716"/>
    </location>
</feature>
<feature type="compositionally biased region" description="Polar residues" evidence="1">
    <location>
        <begin position="510"/>
        <end position="525"/>
    </location>
</feature>
<dbReference type="Proteomes" id="UP001143548">
    <property type="component" value="Unassembled WGS sequence"/>
</dbReference>
<feature type="compositionally biased region" description="Acidic residues" evidence="1">
    <location>
        <begin position="206"/>
        <end position="215"/>
    </location>
</feature>
<evidence type="ECO:0000313" key="3">
    <source>
        <dbReference type="Proteomes" id="UP001143548"/>
    </source>
</evidence>
<feature type="compositionally biased region" description="Basic residues" evidence="1">
    <location>
        <begin position="258"/>
        <end position="270"/>
    </location>
</feature>
<evidence type="ECO:0000313" key="2">
    <source>
        <dbReference type="EMBL" id="GKZ17491.1"/>
    </source>
</evidence>
<gene>
    <name evidence="2" type="ORF">AbraCBS73388_009162</name>
</gene>
<sequence length="716" mass="77142">MATKRTVNQAGLGDEESPSMKRQSSEAQSFSPESYFRDLGIDMTGAQDLQADEIYLYNALDSTNQAQASAIDHVPPQENLDPTFLPIDLANRTADLVPDEPASTANNGPAPLVEQSSSASEDVSGGDDGDEISPAGGVSASQDSPAKGGSAESNNAPAEHSATTAAANVQVSQEGNPAPPKKRKGRPPGSRNNTTRASRKQQNNEDSSEMTDDDKDDRKSSATMRGIYAKKLPPKPNTAGEDEETETSDEEETNEGGKKKKKAKRGKKGKNVPVPEEPLGIDPADPLMQQTIRYLKQSRHGGNTNDGYPIEFNTQGPNDLEDLISSPLGGHPEDHPERHPEYNTQGDADLEDYTDAGCNDTTPSKIRQVFERNAKALAPGPAETRQNEVMPGQVNNNNNRPAHPTSRRPSSHGTIPYPTTPPTAAYGIRYPQVSLGQQGGLQQEPTYNAQLNQLATGQFPPLPPTTPFMPHANPSFFPTPPGNQQLRPQLQEQQQQQQQRHAAQYRQPQGHLNNGSNSAERSNNVPAPPASESSTSSSHWHRAESASNLSSNNMFTQSAPQVHPNAYTEELNRYHYQQQVTNANLTATPQPPTGYSTYAPYEHDNLGQGEPQSAVNAYGELPEVPGSQLERYFTAGDLSNYHTNDGSLGWYTTNSVPSYPLEAMGIAAVASSSNVSHAPLSAATTVTNYDALAPPAPPKKSRKGGGGRKKKQQQQQ</sequence>
<protein>
    <submittedName>
        <fullName evidence="2">Uncharacterized protein</fullName>
    </submittedName>
</protein>
<feature type="compositionally biased region" description="Basic and acidic residues" evidence="1">
    <location>
        <begin position="331"/>
        <end position="341"/>
    </location>
</feature>